<comment type="caution">
    <text evidence="6">The sequence shown here is derived from an EMBL/GenBank/DDBJ whole genome shotgun (WGS) entry which is preliminary data.</text>
</comment>
<evidence type="ECO:0000256" key="2">
    <source>
        <dbReference type="ARBA" id="ARBA00023015"/>
    </source>
</evidence>
<reference evidence="6 7" key="1">
    <citation type="submission" date="2021-07" db="EMBL/GenBank/DDBJ databases">
        <title>Paenibacillus radiodurans sp. nov., isolated from the southeastern edge of Tengger Desert.</title>
        <authorList>
            <person name="Zhang G."/>
        </authorList>
    </citation>
    <scope>NUCLEOTIDE SEQUENCE [LARGE SCALE GENOMIC DNA]</scope>
    <source>
        <strain evidence="6 7">CCM 7311</strain>
    </source>
</reference>
<sequence>MTKLIPLYAQIQNYILGQIDSRTWEPHTRIPAERMLAEQFQVSRITAKNAILGLVTQGYLYRMRGKGTFVSGQSVPGDYTQDSLPVEAADALSQRGSSRRLIGLIMPWMEFQYAARLVSGVEAELGKMGYHLVFKRIGEADRQASDALRGFLDIPVDGLIIVATRGEYFHDDMIRLILDKFPLVFVEKYVSDYQASRVYCDTEKAGRLMGEYLAGQNYRRIGLITYPPTYTEGVKERLFGFQSALVERGIPPVSGSRYLTVSSGIIEGSEPLVPEDVPVEIIEYLRQNADLEAIAAVDAHLMRYIGRALHELNRSGLSLICFDEPGFAPDGMLPSAYIDQSPSEMGSRAAQLVVDQITGFVETRHIRLDPRLVEIKSIASDKGMKSL</sequence>
<organism evidence="6 7">
    <name type="scientific">Paenibacillus sepulcri</name>
    <dbReference type="NCBI Taxonomy" id="359917"/>
    <lineage>
        <taxon>Bacteria</taxon>
        <taxon>Bacillati</taxon>
        <taxon>Bacillota</taxon>
        <taxon>Bacilli</taxon>
        <taxon>Bacillales</taxon>
        <taxon>Paenibacillaceae</taxon>
        <taxon>Paenibacillus</taxon>
    </lineage>
</organism>
<evidence type="ECO:0000313" key="7">
    <source>
        <dbReference type="Proteomes" id="UP001519887"/>
    </source>
</evidence>
<dbReference type="Gene3D" id="1.10.10.10">
    <property type="entry name" value="Winged helix-like DNA-binding domain superfamily/Winged helix DNA-binding domain"/>
    <property type="match status" value="1"/>
</dbReference>
<dbReference type="SMART" id="SM00345">
    <property type="entry name" value="HTH_GNTR"/>
    <property type="match status" value="1"/>
</dbReference>
<dbReference type="PANTHER" id="PTHR30146">
    <property type="entry name" value="LACI-RELATED TRANSCRIPTIONAL REPRESSOR"/>
    <property type="match status" value="1"/>
</dbReference>
<name>A0ABS7C8L9_9BACL</name>
<evidence type="ECO:0000256" key="4">
    <source>
        <dbReference type="ARBA" id="ARBA00023163"/>
    </source>
</evidence>
<evidence type="ECO:0000259" key="5">
    <source>
        <dbReference type="PROSITE" id="PS50949"/>
    </source>
</evidence>
<dbReference type="EMBL" id="JAHZIK010000796">
    <property type="protein sequence ID" value="MBW7457256.1"/>
    <property type="molecule type" value="Genomic_DNA"/>
</dbReference>
<evidence type="ECO:0000256" key="3">
    <source>
        <dbReference type="ARBA" id="ARBA00023125"/>
    </source>
</evidence>
<dbReference type="SUPFAM" id="SSF46785">
    <property type="entry name" value="Winged helix' DNA-binding domain"/>
    <property type="match status" value="1"/>
</dbReference>
<dbReference type="InterPro" id="IPR036388">
    <property type="entry name" value="WH-like_DNA-bd_sf"/>
</dbReference>
<dbReference type="RefSeq" id="WP_210043523.1">
    <property type="nucleotide sequence ID" value="NZ_JBHLVU010000023.1"/>
</dbReference>
<dbReference type="InterPro" id="IPR036390">
    <property type="entry name" value="WH_DNA-bd_sf"/>
</dbReference>
<dbReference type="PANTHER" id="PTHR30146:SF95">
    <property type="entry name" value="RIBOSE OPERON REPRESSOR"/>
    <property type="match status" value="1"/>
</dbReference>
<gene>
    <name evidence="6" type="ORF">K0U00_24760</name>
</gene>
<evidence type="ECO:0000313" key="6">
    <source>
        <dbReference type="EMBL" id="MBW7457256.1"/>
    </source>
</evidence>
<feature type="domain" description="HTH gntR-type" evidence="5">
    <location>
        <begin position="5"/>
        <end position="73"/>
    </location>
</feature>
<protein>
    <submittedName>
        <fullName evidence="6">GntR family transcriptional regulator</fullName>
    </submittedName>
</protein>
<dbReference type="CDD" id="cd07377">
    <property type="entry name" value="WHTH_GntR"/>
    <property type="match status" value="1"/>
</dbReference>
<dbReference type="Pfam" id="PF00532">
    <property type="entry name" value="Peripla_BP_1"/>
    <property type="match status" value="1"/>
</dbReference>
<evidence type="ECO:0000256" key="1">
    <source>
        <dbReference type="ARBA" id="ARBA00022491"/>
    </source>
</evidence>
<dbReference type="SUPFAM" id="SSF53822">
    <property type="entry name" value="Periplasmic binding protein-like I"/>
    <property type="match status" value="1"/>
</dbReference>
<keyword evidence="3" id="KW-0238">DNA-binding</keyword>
<dbReference type="PROSITE" id="PS50949">
    <property type="entry name" value="HTH_GNTR"/>
    <property type="match status" value="1"/>
</dbReference>
<accession>A0ABS7C8L9</accession>
<keyword evidence="2" id="KW-0805">Transcription regulation</keyword>
<keyword evidence="4" id="KW-0804">Transcription</keyword>
<dbReference type="Proteomes" id="UP001519887">
    <property type="component" value="Unassembled WGS sequence"/>
</dbReference>
<dbReference type="InterPro" id="IPR028082">
    <property type="entry name" value="Peripla_BP_I"/>
</dbReference>
<dbReference type="Gene3D" id="3.40.50.2300">
    <property type="match status" value="2"/>
</dbReference>
<dbReference type="PRINTS" id="PR00035">
    <property type="entry name" value="HTHGNTR"/>
</dbReference>
<dbReference type="InterPro" id="IPR001761">
    <property type="entry name" value="Peripla_BP/Lac1_sug-bd_dom"/>
</dbReference>
<dbReference type="InterPro" id="IPR000524">
    <property type="entry name" value="Tscrpt_reg_HTH_GntR"/>
</dbReference>
<dbReference type="Pfam" id="PF00392">
    <property type="entry name" value="GntR"/>
    <property type="match status" value="1"/>
</dbReference>
<keyword evidence="7" id="KW-1185">Reference proteome</keyword>
<keyword evidence="1" id="KW-0678">Repressor</keyword>
<proteinExistence type="predicted"/>